<dbReference type="EMBL" id="GL882879">
    <property type="protein sequence ID" value="EGF83923.1"/>
    <property type="molecule type" value="Genomic_DNA"/>
</dbReference>
<dbReference type="GO" id="GO:0015918">
    <property type="term" value="P:sterol transport"/>
    <property type="evidence" value="ECO:0000318"/>
    <property type="project" value="GO_Central"/>
</dbReference>
<dbReference type="FunCoup" id="F4NTH7">
    <property type="interactions" value="1"/>
</dbReference>
<dbReference type="RefSeq" id="XP_006674928.1">
    <property type="nucleotide sequence ID" value="XM_006674865.1"/>
</dbReference>
<evidence type="ECO:0000256" key="5">
    <source>
        <dbReference type="ARBA" id="ARBA00022448"/>
    </source>
</evidence>
<dbReference type="GO" id="GO:0032934">
    <property type="term" value="F:sterol binding"/>
    <property type="evidence" value="ECO:0000318"/>
    <property type="project" value="GO_Central"/>
</dbReference>
<dbReference type="Gene3D" id="2.70.220.10">
    <property type="entry name" value="Ganglioside GM2 activator"/>
    <property type="match status" value="1"/>
</dbReference>
<comment type="similarity">
    <text evidence="2">Belongs to the NPC2 family.</text>
</comment>
<dbReference type="SUPFAM" id="SSF81296">
    <property type="entry name" value="E set domains"/>
    <property type="match status" value="1"/>
</dbReference>
<accession>F4NTH7</accession>
<dbReference type="OrthoDB" id="6409159at2759"/>
<keyword evidence="6" id="KW-0732">Signal</keyword>
<evidence type="ECO:0000256" key="2">
    <source>
        <dbReference type="ARBA" id="ARBA00006370"/>
    </source>
</evidence>
<evidence type="ECO:0000313" key="9">
    <source>
        <dbReference type="EMBL" id="EGF83923.1"/>
    </source>
</evidence>
<keyword evidence="5" id="KW-0813">Transport</keyword>
<dbReference type="InterPro" id="IPR036846">
    <property type="entry name" value="GM2-AP_sf"/>
</dbReference>
<dbReference type="HOGENOM" id="CLU_097982_0_1_1"/>
<reference evidence="9 10" key="1">
    <citation type="submission" date="2009-12" db="EMBL/GenBank/DDBJ databases">
        <title>The draft genome of Batrachochytrium dendrobatidis.</title>
        <authorList>
            <consortium name="US DOE Joint Genome Institute (JGI-PGF)"/>
            <person name="Kuo A."/>
            <person name="Salamov A."/>
            <person name="Schmutz J."/>
            <person name="Lucas S."/>
            <person name="Pitluck S."/>
            <person name="Rosenblum E."/>
            <person name="Stajich J."/>
            <person name="Eisen M."/>
            <person name="Grigoriev I.V."/>
        </authorList>
    </citation>
    <scope>NUCLEOTIDE SEQUENCE [LARGE SCALE GENOMIC DNA]</scope>
    <source>
        <strain evidence="10">JAM81 / FGSC 10211</strain>
    </source>
</reference>
<dbReference type="GeneID" id="18241594"/>
<dbReference type="Pfam" id="PF02221">
    <property type="entry name" value="E1_DerP2_DerF2"/>
    <property type="match status" value="1"/>
</dbReference>
<gene>
    <name evidence="9" type="ORF">BATDEDRAFT_6489</name>
</gene>
<dbReference type="AlphaFoldDB" id="F4NTH7"/>
<evidence type="ECO:0000256" key="3">
    <source>
        <dbReference type="ARBA" id="ARBA00011245"/>
    </source>
</evidence>
<dbReference type="SMART" id="SM00737">
    <property type="entry name" value="ML"/>
    <property type="match status" value="1"/>
</dbReference>
<evidence type="ECO:0000256" key="6">
    <source>
        <dbReference type="ARBA" id="ARBA00022729"/>
    </source>
</evidence>
<sequence length="111" mass="12126">DILTLDQFQLSPDPPVRGSPLEIQLIGTLSEAVVKGAVAQVTVKLGFIQILDRPYDLCDQVSAVDLQCPISEGPISVVKSFDIPKELPFGRYRIHVDVKTVDDRHIGCLSA</sequence>
<keyword evidence="7" id="KW-0445">Lipid transport</keyword>
<name>F4NTH7_BATDJ</name>
<comment type="subunit">
    <text evidence="3">Monomer.</text>
</comment>
<dbReference type="OMA" id="QTIFPRN"/>
<evidence type="ECO:0000256" key="7">
    <source>
        <dbReference type="ARBA" id="ARBA00023055"/>
    </source>
</evidence>
<evidence type="ECO:0000313" key="10">
    <source>
        <dbReference type="Proteomes" id="UP000007241"/>
    </source>
</evidence>
<comment type="function">
    <text evidence="1">Catalyzes the intermembrane transfer of phosphatidylglycerol and phosphatidylinositol.</text>
</comment>
<dbReference type="Proteomes" id="UP000007241">
    <property type="component" value="Unassembled WGS sequence"/>
</dbReference>
<dbReference type="InterPro" id="IPR003172">
    <property type="entry name" value="ML_dom"/>
</dbReference>
<feature type="domain" description="MD-2-related lipid-recognition" evidence="8">
    <location>
        <begin position="1"/>
        <end position="111"/>
    </location>
</feature>
<organism evidence="9 10">
    <name type="scientific">Batrachochytrium dendrobatidis (strain JAM81 / FGSC 10211)</name>
    <name type="common">Frog chytrid fungus</name>
    <dbReference type="NCBI Taxonomy" id="684364"/>
    <lineage>
        <taxon>Eukaryota</taxon>
        <taxon>Fungi</taxon>
        <taxon>Fungi incertae sedis</taxon>
        <taxon>Chytridiomycota</taxon>
        <taxon>Chytridiomycota incertae sedis</taxon>
        <taxon>Chytridiomycetes</taxon>
        <taxon>Rhizophydiales</taxon>
        <taxon>Rhizophydiales incertae sedis</taxon>
        <taxon>Batrachochytrium</taxon>
    </lineage>
</organism>
<evidence type="ECO:0000256" key="1">
    <source>
        <dbReference type="ARBA" id="ARBA00002053"/>
    </source>
</evidence>
<evidence type="ECO:0000259" key="8">
    <source>
        <dbReference type="SMART" id="SM00737"/>
    </source>
</evidence>
<evidence type="ECO:0000256" key="4">
    <source>
        <dbReference type="ARBA" id="ARBA00016056"/>
    </source>
</evidence>
<dbReference type="PANTHER" id="PTHR11306">
    <property type="entry name" value="NIEMANN PICK TYPE C2 PROTEIN NPC2-RELATED"/>
    <property type="match status" value="1"/>
</dbReference>
<dbReference type="InterPro" id="IPR014756">
    <property type="entry name" value="Ig_E-set"/>
</dbReference>
<proteinExistence type="inferred from homology"/>
<feature type="non-terminal residue" evidence="9">
    <location>
        <position position="1"/>
    </location>
</feature>
<protein>
    <recommendedName>
        <fullName evidence="4">Phosphatidylglycerol/phosphatidylinositol transfer protein</fullName>
    </recommendedName>
</protein>
<dbReference type="PANTHER" id="PTHR11306:SF0">
    <property type="entry name" value="PHOSPHATIDYLGLYCEROL_PHOSPHATIDYLINOSITOL TRANSFER PROTEIN"/>
    <property type="match status" value="1"/>
</dbReference>
<dbReference type="InParanoid" id="F4NTH7"/>
<feature type="non-terminal residue" evidence="9">
    <location>
        <position position="111"/>
    </location>
</feature>
<keyword evidence="10" id="KW-1185">Reference proteome</keyword>
<dbReference type="STRING" id="684364.F4NTH7"/>
<dbReference type="InterPro" id="IPR039670">
    <property type="entry name" value="NPC2-like"/>
</dbReference>